<dbReference type="EMBL" id="CP043314">
    <property type="protein sequence ID" value="QEK39124.1"/>
    <property type="molecule type" value="Genomic_DNA"/>
</dbReference>
<feature type="transmembrane region" description="Helical" evidence="9">
    <location>
        <begin position="121"/>
        <end position="138"/>
    </location>
</feature>
<dbReference type="InterPro" id="IPR050367">
    <property type="entry name" value="APC_superfamily"/>
</dbReference>
<feature type="transmembrane region" description="Helical" evidence="9">
    <location>
        <begin position="145"/>
        <end position="170"/>
    </location>
</feature>
<dbReference type="PANTHER" id="PTHR42770:SF18">
    <property type="entry name" value="ARGININE_AGMATINE ANTIPORTER"/>
    <property type="match status" value="1"/>
</dbReference>
<keyword evidence="5 9" id="KW-0812">Transmembrane</keyword>
<evidence type="ECO:0000256" key="4">
    <source>
        <dbReference type="ARBA" id="ARBA00022475"/>
    </source>
</evidence>
<evidence type="ECO:0000256" key="5">
    <source>
        <dbReference type="ARBA" id="ARBA00022692"/>
    </source>
</evidence>
<dbReference type="PIRSF" id="PIRSF006060">
    <property type="entry name" value="AA_transporter"/>
    <property type="match status" value="1"/>
</dbReference>
<feature type="transmembrane region" description="Helical" evidence="9">
    <location>
        <begin position="347"/>
        <end position="370"/>
    </location>
</feature>
<reference evidence="10 11" key="1">
    <citation type="submission" date="2019-08" db="EMBL/GenBank/DDBJ databases">
        <title>Highly reduced genomes of protist endosymbionts show evolutionary convergence.</title>
        <authorList>
            <person name="George E."/>
            <person name="Husnik F."/>
            <person name="Tashyreva D."/>
            <person name="Prokopchuk G."/>
            <person name="Horak A."/>
            <person name="Kwong W.K."/>
            <person name="Lukes J."/>
            <person name="Keeling P.J."/>
        </authorList>
    </citation>
    <scope>NUCLEOTIDE SEQUENCE [LARGE SCALE GENOMIC DNA]</scope>
    <source>
        <strain evidence="10">1604HC</strain>
    </source>
</reference>
<dbReference type="KEGG" id="nabu:FZC36_01595"/>
<organism evidence="10 11">
    <name type="scientific">Candidatus Nesciobacter abundans</name>
    <dbReference type="NCBI Taxonomy" id="2601668"/>
    <lineage>
        <taxon>Bacteria</taxon>
        <taxon>Pseudomonadati</taxon>
        <taxon>Pseudomonadota</taxon>
        <taxon>Alphaproteobacteria</taxon>
        <taxon>Holosporales</taxon>
        <taxon>Holosporaceae</taxon>
        <taxon>Candidatus Nesciobacter</taxon>
    </lineage>
</organism>
<dbReference type="Pfam" id="PF13520">
    <property type="entry name" value="AA_permease_2"/>
    <property type="match status" value="1"/>
</dbReference>
<dbReference type="InterPro" id="IPR002293">
    <property type="entry name" value="AA/rel_permease1"/>
</dbReference>
<keyword evidence="7 9" id="KW-0472">Membrane</keyword>
<gene>
    <name evidence="10" type="ORF">FZC36_01595</name>
</gene>
<evidence type="ECO:0000256" key="3">
    <source>
        <dbReference type="ARBA" id="ARBA00021069"/>
    </source>
</evidence>
<evidence type="ECO:0000256" key="2">
    <source>
        <dbReference type="ARBA" id="ARBA00008220"/>
    </source>
</evidence>
<feature type="transmembrane region" description="Helical" evidence="9">
    <location>
        <begin position="382"/>
        <end position="400"/>
    </location>
</feature>
<evidence type="ECO:0000256" key="8">
    <source>
        <dbReference type="ARBA" id="ARBA00045636"/>
    </source>
</evidence>
<accession>A0A5C0UJW2</accession>
<protein>
    <recommendedName>
        <fullName evidence="3">Arginine/agmatine antiporter</fullName>
    </recommendedName>
</protein>
<keyword evidence="6 9" id="KW-1133">Transmembrane helix</keyword>
<evidence type="ECO:0000256" key="7">
    <source>
        <dbReference type="ARBA" id="ARBA00023136"/>
    </source>
</evidence>
<feature type="transmembrane region" description="Helical" evidence="9">
    <location>
        <begin position="84"/>
        <end position="109"/>
    </location>
</feature>
<feature type="transmembrane region" description="Helical" evidence="9">
    <location>
        <begin position="190"/>
        <end position="208"/>
    </location>
</feature>
<feature type="transmembrane region" description="Helical" evidence="9">
    <location>
        <begin position="271"/>
        <end position="295"/>
    </location>
</feature>
<comment type="function">
    <text evidence="8">Major component of the acid-resistance (AR) system allowing enteric pathogens to survive the acidic environment in the stomach. Exchanges extracellular arginine for its intracellular decarboxylation product agmatine (Agm) thereby expelling intracellular protons. Probably undergoes several conformational states in order to translocate the substrate across the membrane; keeps the substrate accessible to only 1 side of the membrane at a time by opening and closing 3 membrane-internal gates.</text>
</comment>
<keyword evidence="11" id="KW-1185">Reference proteome</keyword>
<evidence type="ECO:0000256" key="1">
    <source>
        <dbReference type="ARBA" id="ARBA00004651"/>
    </source>
</evidence>
<dbReference type="PANTHER" id="PTHR42770">
    <property type="entry name" value="AMINO ACID TRANSPORTER-RELATED"/>
    <property type="match status" value="1"/>
</dbReference>
<evidence type="ECO:0000256" key="6">
    <source>
        <dbReference type="ARBA" id="ARBA00022989"/>
    </source>
</evidence>
<dbReference type="OrthoDB" id="3185104at2"/>
<dbReference type="Gene3D" id="1.20.1740.10">
    <property type="entry name" value="Amino acid/polyamine transporter I"/>
    <property type="match status" value="1"/>
</dbReference>
<dbReference type="Proteomes" id="UP000324924">
    <property type="component" value="Chromosome"/>
</dbReference>
<name>A0A5C0UJW2_9PROT</name>
<evidence type="ECO:0000313" key="10">
    <source>
        <dbReference type="EMBL" id="QEK39124.1"/>
    </source>
</evidence>
<comment type="similarity">
    <text evidence="2">Belongs to the amino acid-polyamine-organocation (APC) superfamily. Basic amino acid/polyamine antiporter (APA) (TC 2.A.3.2) family.</text>
</comment>
<feature type="transmembrane region" description="Helical" evidence="9">
    <location>
        <begin position="220"/>
        <end position="240"/>
    </location>
</feature>
<evidence type="ECO:0000313" key="11">
    <source>
        <dbReference type="Proteomes" id="UP000324924"/>
    </source>
</evidence>
<proteinExistence type="inferred from homology"/>
<feature type="transmembrane region" description="Helical" evidence="9">
    <location>
        <begin position="315"/>
        <end position="335"/>
    </location>
</feature>
<dbReference type="GO" id="GO:0005886">
    <property type="term" value="C:plasma membrane"/>
    <property type="evidence" value="ECO:0007669"/>
    <property type="project" value="UniProtKB-SubCell"/>
</dbReference>
<sequence length="404" mass="45228">MIFLFVRKKINFLSLNSFIIGNIIGSGVLLLPSSLARFGSFGIYAYFLSALAMFSIGMVFFKLQTWTGCQGVHGPIKSMFGEKAGAVAAFVYWLSVVFGNGSMIATLFSYMGLYSISFSKVFFYSFLIMSLITLANSFDIRMVEIIEIAVAFIKVIPLLVIPMMCFYKAYFSEIPFPPVYDFNQAIYKGIPIALWAFLGIETAVIISKKVENPEKNIPRALTLSLCIISLIYMLGFWVMVKLIPNLSSSTSPYADLLCFILPNSYSCYVGYFIRALSVMLILGTIYGWVFTSGIIIQDSANEGLMPRIFAKQNKFGSPAIGLWISSVLSTLFITLTYQESILSHFELMTEILVLMTFSIYLFANFAFFSVVLKQNKKTFTNLAYGAVSLFSIIFAMFSIIKNIL</sequence>
<comment type="subcellular location">
    <subcellularLocation>
        <location evidence="1">Cell membrane</location>
        <topology evidence="1">Multi-pass membrane protein</topology>
    </subcellularLocation>
</comment>
<dbReference type="GO" id="GO:0022857">
    <property type="term" value="F:transmembrane transporter activity"/>
    <property type="evidence" value="ECO:0007669"/>
    <property type="project" value="InterPro"/>
</dbReference>
<feature type="transmembrane region" description="Helical" evidence="9">
    <location>
        <begin position="43"/>
        <end position="63"/>
    </location>
</feature>
<feature type="transmembrane region" description="Helical" evidence="9">
    <location>
        <begin position="12"/>
        <end position="31"/>
    </location>
</feature>
<dbReference type="AlphaFoldDB" id="A0A5C0UJW2"/>
<evidence type="ECO:0000256" key="9">
    <source>
        <dbReference type="SAM" id="Phobius"/>
    </source>
</evidence>
<keyword evidence="4" id="KW-1003">Cell membrane</keyword>